<name>U6JSM6_9EIME</name>
<dbReference type="Proteomes" id="UP000030744">
    <property type="component" value="Unassembled WGS sequence"/>
</dbReference>
<evidence type="ECO:0000313" key="2">
    <source>
        <dbReference type="Proteomes" id="UP000030744"/>
    </source>
</evidence>
<reference evidence="1" key="2">
    <citation type="submission" date="2013-10" db="EMBL/GenBank/DDBJ databases">
        <authorList>
            <person name="Aslett M."/>
        </authorList>
    </citation>
    <scope>NUCLEOTIDE SEQUENCE [LARGE SCALE GENOMIC DNA]</scope>
    <source>
        <strain evidence="1">Houghton</strain>
    </source>
</reference>
<dbReference type="RefSeq" id="XP_013350983.1">
    <property type="nucleotide sequence ID" value="XM_013495529.1"/>
</dbReference>
<reference evidence="1" key="1">
    <citation type="submission" date="2013-10" db="EMBL/GenBank/DDBJ databases">
        <title>Genomic analysis of the causative agents of coccidiosis in chickens.</title>
        <authorList>
            <person name="Reid A.J."/>
            <person name="Blake D."/>
            <person name="Billington K."/>
            <person name="Browne H."/>
            <person name="Dunn M."/>
            <person name="Hung S."/>
            <person name="Kawahara F."/>
            <person name="Miranda-Saavedra D."/>
            <person name="Mourier T."/>
            <person name="Nagra H."/>
            <person name="Otto T.D."/>
            <person name="Rawlings N."/>
            <person name="Sanchez A."/>
            <person name="Sanders M."/>
            <person name="Subramaniam C."/>
            <person name="Tay Y."/>
            <person name="Dear P."/>
            <person name="Doerig C."/>
            <person name="Gruber A."/>
            <person name="Parkinson J."/>
            <person name="Shirley M."/>
            <person name="Wan K.L."/>
            <person name="Berriman M."/>
            <person name="Tomley F."/>
            <person name="Pain A."/>
        </authorList>
    </citation>
    <scope>NUCLEOTIDE SEQUENCE [LARGE SCALE GENOMIC DNA]</scope>
    <source>
        <strain evidence="1">Houghton</strain>
    </source>
</reference>
<gene>
    <name evidence="1" type="ORF">EMH_0001230</name>
</gene>
<proteinExistence type="predicted"/>
<evidence type="ECO:0000313" key="1">
    <source>
        <dbReference type="EMBL" id="CDJ28409.1"/>
    </source>
</evidence>
<dbReference type="VEuPathDB" id="ToxoDB:EMH_0001230"/>
<dbReference type="AlphaFoldDB" id="U6JSM6"/>
<dbReference type="GeneID" id="25375198"/>
<dbReference type="EMBL" id="HG681355">
    <property type="protein sequence ID" value="CDJ28409.1"/>
    <property type="molecule type" value="Genomic_DNA"/>
</dbReference>
<keyword evidence="2" id="KW-1185">Reference proteome</keyword>
<protein>
    <submittedName>
        <fullName evidence="1">Uncharacterized protein</fullName>
    </submittedName>
</protein>
<organism evidence="1 2">
    <name type="scientific">Eimeria mitis</name>
    <dbReference type="NCBI Taxonomy" id="44415"/>
    <lineage>
        <taxon>Eukaryota</taxon>
        <taxon>Sar</taxon>
        <taxon>Alveolata</taxon>
        <taxon>Apicomplexa</taxon>
        <taxon>Conoidasida</taxon>
        <taxon>Coccidia</taxon>
        <taxon>Eucoccidiorida</taxon>
        <taxon>Eimeriorina</taxon>
        <taxon>Eimeriidae</taxon>
        <taxon>Eimeria</taxon>
    </lineage>
</organism>
<dbReference type="OrthoDB" id="346578at2759"/>
<accession>U6JSM6</accession>
<sequence>MDAILMSHKGPVDCDKPLFSVKRAEVAPSRLASEGMIFCARKGDFVSTAEKLHPAFAAFDAEEKREATSAQRSRAICWGVDEDSESDSDCEEDLDEEAEDLLKFLSELPTSRRA</sequence>